<keyword evidence="2" id="KW-0378">Hydrolase</keyword>
<dbReference type="RefSeq" id="WP_216716169.1">
    <property type="nucleotide sequence ID" value="NZ_JAMQBH010000002.1"/>
</dbReference>
<dbReference type="Pfam" id="PF05990">
    <property type="entry name" value="DUF900"/>
    <property type="match status" value="1"/>
</dbReference>
<evidence type="ECO:0000256" key="1">
    <source>
        <dbReference type="SAM" id="MobiDB-lite"/>
    </source>
</evidence>
<dbReference type="Proteomes" id="UP001523263">
    <property type="component" value="Unassembled WGS sequence"/>
</dbReference>
<accession>A0ABT0VPE1</accession>
<dbReference type="PANTHER" id="PTHR36513:SF1">
    <property type="entry name" value="TRANSMEMBRANE PROTEIN"/>
    <property type="match status" value="1"/>
</dbReference>
<dbReference type="InterPro" id="IPR010297">
    <property type="entry name" value="DUF900_hydrolase"/>
</dbReference>
<evidence type="ECO:0000313" key="3">
    <source>
        <dbReference type="Proteomes" id="UP001523263"/>
    </source>
</evidence>
<name>A0ABT0VPE1_STRGI</name>
<dbReference type="EMBL" id="JAMQBH010000002">
    <property type="protein sequence ID" value="MCM2513036.1"/>
    <property type="molecule type" value="Genomic_DNA"/>
</dbReference>
<organism evidence="2 3">
    <name type="scientific">Streptomyces griseoincarnatus</name>
    <dbReference type="NCBI Taxonomy" id="29305"/>
    <lineage>
        <taxon>Bacteria</taxon>
        <taxon>Bacillati</taxon>
        <taxon>Actinomycetota</taxon>
        <taxon>Actinomycetes</taxon>
        <taxon>Kitasatosporales</taxon>
        <taxon>Streptomycetaceae</taxon>
        <taxon>Streptomyces</taxon>
        <taxon>Streptomyces griseoincarnatus group</taxon>
    </lineage>
</organism>
<dbReference type="PANTHER" id="PTHR36513">
    <property type="entry name" value="ABC TRANSMEMBRANE TYPE-1 DOMAIN-CONTAINING PROTEIN"/>
    <property type="match status" value="1"/>
</dbReference>
<dbReference type="GO" id="GO:0016787">
    <property type="term" value="F:hydrolase activity"/>
    <property type="evidence" value="ECO:0007669"/>
    <property type="project" value="UniProtKB-KW"/>
</dbReference>
<sequence>MEQWGPLVPAVAGIWPRVLEHLSGQELSDLETEVLDGLRAHEQACGKAATETPEVTPETFDAVDITARSVEDALRSRPPLGAWLNEEFDRLADSRERFGPAAAPAYWTAFRRSLLVPVMYATDRAEKRAEKSPRTYPGTYGSLRGDLSHGQATVSVPDDRAAGSVRKPRWWRLQFRPDPARDVVLEATEPSDADTFVERVRAQLDQGARREALVFVHGYNVTFADAARHAAQIAYDLNFTGVILLYSWASKGGVLDYPADGDAAARAMPYFRTFLTTLLTRTGVGDVHIIAHSMGNRLLTGGLAGLDTTALPEGSGRLGHVVFAAPDVDHDVFRDLLPAALRQARTCTLYVSGRDRALAVASRVSDFPRAGQAGTSVIVAPGLDTIDVTALGTDLLGHSYVGNHTSVLADLHALFRHGHGPEQRYGLARTPHPDGDYWSFQPQK</sequence>
<evidence type="ECO:0000313" key="2">
    <source>
        <dbReference type="EMBL" id="MCM2513036.1"/>
    </source>
</evidence>
<feature type="region of interest" description="Disordered" evidence="1">
    <location>
        <begin position="127"/>
        <end position="160"/>
    </location>
</feature>
<protein>
    <submittedName>
        <fullName evidence="2">Alpha/beta hydrolase</fullName>
    </submittedName>
</protein>
<reference evidence="2 3" key="1">
    <citation type="submission" date="2022-06" db="EMBL/GenBank/DDBJ databases">
        <title>Whole genome sequence of Streptomyces griseoincarnatus RB7AG.</title>
        <authorList>
            <person name="Ray L."/>
            <person name="Behera S."/>
            <person name="Panda A.N."/>
        </authorList>
    </citation>
    <scope>NUCLEOTIDE SEQUENCE [LARGE SCALE GENOMIC DNA]</scope>
    <source>
        <strain evidence="2 3">RB7AG</strain>
    </source>
</reference>
<proteinExistence type="predicted"/>
<comment type="caution">
    <text evidence="2">The sequence shown here is derived from an EMBL/GenBank/DDBJ whole genome shotgun (WGS) entry which is preliminary data.</text>
</comment>
<gene>
    <name evidence="2" type="ORF">NC658_07140</name>
</gene>
<keyword evidence="3" id="KW-1185">Reference proteome</keyword>